<keyword evidence="6" id="KW-1185">Reference proteome</keyword>
<reference evidence="5 6" key="1">
    <citation type="submission" date="2015-04" db="EMBL/GenBank/DDBJ databases">
        <title>Complete Genome Sequence of Kosmotoga pacifica SLHLJ1.</title>
        <authorList>
            <person name="Jiang L.J."/>
            <person name="Shao Z.Z."/>
            <person name="Jebbar M."/>
        </authorList>
    </citation>
    <scope>NUCLEOTIDE SEQUENCE [LARGE SCALE GENOMIC DNA]</scope>
    <source>
        <strain evidence="5 6">SLHLJ1</strain>
    </source>
</reference>
<evidence type="ECO:0000259" key="3">
    <source>
        <dbReference type="PROSITE" id="PS50113"/>
    </source>
</evidence>
<dbReference type="SUPFAM" id="SSF55073">
    <property type="entry name" value="Nucleotide cyclase"/>
    <property type="match status" value="1"/>
</dbReference>
<dbReference type="InterPro" id="IPR029787">
    <property type="entry name" value="Nucleotide_cyclase"/>
</dbReference>
<keyword evidence="1" id="KW-0812">Transmembrane</keyword>
<keyword evidence="1" id="KW-0472">Membrane</keyword>
<dbReference type="SMART" id="SM00267">
    <property type="entry name" value="GGDEF"/>
    <property type="match status" value="1"/>
</dbReference>
<evidence type="ECO:0000313" key="6">
    <source>
        <dbReference type="Proteomes" id="UP000035159"/>
    </source>
</evidence>
<dbReference type="PROSITE" id="PS50887">
    <property type="entry name" value="GGDEF"/>
    <property type="match status" value="1"/>
</dbReference>
<accession>A0A0G2ZCV8</accession>
<protein>
    <recommendedName>
        <fullName evidence="7">Diguanylate cyclase</fullName>
    </recommendedName>
</protein>
<dbReference type="NCBIfam" id="TIGR00254">
    <property type="entry name" value="GGDEF"/>
    <property type="match status" value="1"/>
</dbReference>
<dbReference type="InterPro" id="IPR000700">
    <property type="entry name" value="PAS-assoc_C"/>
</dbReference>
<name>A0A0G2ZCV8_9BACT</name>
<dbReference type="Pfam" id="PF00990">
    <property type="entry name" value="GGDEF"/>
    <property type="match status" value="1"/>
</dbReference>
<sequence>MRFHFKKGTLIFGGWILVTGVTTLVWLIALPGTSSFEIIDTIHESAVLAVSFLVLWFIIKIRSTLLSIGWAVFCYGNAIDLLDEFTKEPIFLTTYLDFICILVGLSLFVWGIILFYSKENELNERVLRNEEKYRLIFENSPVGIFHFNSDGVITECNNSFVKIIGSSYGKLIGLNILNLVDKKITAIVRETINGKPMVYEGEYYPVTSNKVIIVQGLLSPITSTDGKSVIGGIGIIEDITERKFMEEKLRQASEHDPLTGILNRLGFFKRVENILKLSKRYDKHFAVIYIDIDDFKMLNDIHGHTFGDNVLEKFCEKVNSVLRESDIFARHGGDEFVIALPETDEKGARAFADRIQEKFKLPVNIDKIELTINLSIGIAVYPHEGKSIDELIKISDKRMYQNKQNSSR</sequence>
<evidence type="ECO:0000313" key="5">
    <source>
        <dbReference type="EMBL" id="AKI96598.1"/>
    </source>
</evidence>
<evidence type="ECO:0000256" key="1">
    <source>
        <dbReference type="SAM" id="Phobius"/>
    </source>
</evidence>
<dbReference type="NCBIfam" id="TIGR00229">
    <property type="entry name" value="sensory_box"/>
    <property type="match status" value="1"/>
</dbReference>
<dbReference type="PROSITE" id="PS50112">
    <property type="entry name" value="PAS"/>
    <property type="match status" value="1"/>
</dbReference>
<dbReference type="SMART" id="SM00091">
    <property type="entry name" value="PAS"/>
    <property type="match status" value="1"/>
</dbReference>
<proteinExistence type="predicted"/>
<dbReference type="PANTHER" id="PTHR44757">
    <property type="entry name" value="DIGUANYLATE CYCLASE DGCP"/>
    <property type="match status" value="1"/>
</dbReference>
<keyword evidence="1" id="KW-1133">Transmembrane helix</keyword>
<feature type="domain" description="PAC" evidence="3">
    <location>
        <begin position="197"/>
        <end position="251"/>
    </location>
</feature>
<dbReference type="Pfam" id="PF13426">
    <property type="entry name" value="PAS_9"/>
    <property type="match status" value="1"/>
</dbReference>
<dbReference type="PROSITE" id="PS50113">
    <property type="entry name" value="PAC"/>
    <property type="match status" value="1"/>
</dbReference>
<dbReference type="CDD" id="cd01949">
    <property type="entry name" value="GGDEF"/>
    <property type="match status" value="1"/>
</dbReference>
<dbReference type="EMBL" id="CP011232">
    <property type="protein sequence ID" value="AKI96598.1"/>
    <property type="molecule type" value="Genomic_DNA"/>
</dbReference>
<evidence type="ECO:0008006" key="7">
    <source>
        <dbReference type="Google" id="ProtNLM"/>
    </source>
</evidence>
<feature type="domain" description="GGDEF" evidence="4">
    <location>
        <begin position="283"/>
        <end position="408"/>
    </location>
</feature>
<dbReference type="CDD" id="cd00130">
    <property type="entry name" value="PAS"/>
    <property type="match status" value="1"/>
</dbReference>
<dbReference type="InterPro" id="IPR052155">
    <property type="entry name" value="Biofilm_reg_signaling"/>
</dbReference>
<dbReference type="InterPro" id="IPR043128">
    <property type="entry name" value="Rev_trsase/Diguanyl_cyclase"/>
</dbReference>
<dbReference type="STRING" id="1330330.IX53_00790"/>
<dbReference type="Proteomes" id="UP000035159">
    <property type="component" value="Chromosome"/>
</dbReference>
<dbReference type="InterPro" id="IPR000160">
    <property type="entry name" value="GGDEF_dom"/>
</dbReference>
<feature type="domain" description="PAS" evidence="2">
    <location>
        <begin position="129"/>
        <end position="193"/>
    </location>
</feature>
<dbReference type="InterPro" id="IPR000014">
    <property type="entry name" value="PAS"/>
</dbReference>
<evidence type="ECO:0000259" key="2">
    <source>
        <dbReference type="PROSITE" id="PS50112"/>
    </source>
</evidence>
<dbReference type="KEGG" id="kpf:IX53_00790"/>
<feature type="transmembrane region" description="Helical" evidence="1">
    <location>
        <begin position="94"/>
        <end position="116"/>
    </location>
</feature>
<organism evidence="5 6">
    <name type="scientific">Kosmotoga pacifica</name>
    <dbReference type="NCBI Taxonomy" id="1330330"/>
    <lineage>
        <taxon>Bacteria</taxon>
        <taxon>Thermotogati</taxon>
        <taxon>Thermotogota</taxon>
        <taxon>Thermotogae</taxon>
        <taxon>Kosmotogales</taxon>
        <taxon>Kosmotogaceae</taxon>
        <taxon>Kosmotoga</taxon>
    </lineage>
</organism>
<dbReference type="PANTHER" id="PTHR44757:SF2">
    <property type="entry name" value="BIOFILM ARCHITECTURE MAINTENANCE PROTEIN MBAA"/>
    <property type="match status" value="1"/>
</dbReference>
<evidence type="ECO:0000259" key="4">
    <source>
        <dbReference type="PROSITE" id="PS50887"/>
    </source>
</evidence>
<dbReference type="Gene3D" id="3.30.70.270">
    <property type="match status" value="1"/>
</dbReference>
<dbReference type="SUPFAM" id="SSF55785">
    <property type="entry name" value="PYP-like sensor domain (PAS domain)"/>
    <property type="match status" value="1"/>
</dbReference>
<dbReference type="AlphaFoldDB" id="A0A0G2ZCV8"/>
<dbReference type="PATRIC" id="fig|1330330.3.peg.151"/>
<dbReference type="FunFam" id="3.30.70.270:FF:000001">
    <property type="entry name" value="Diguanylate cyclase domain protein"/>
    <property type="match status" value="1"/>
</dbReference>
<dbReference type="InterPro" id="IPR035965">
    <property type="entry name" value="PAS-like_dom_sf"/>
</dbReference>
<feature type="transmembrane region" description="Helical" evidence="1">
    <location>
        <begin position="9"/>
        <end position="29"/>
    </location>
</feature>
<dbReference type="Gene3D" id="3.30.450.20">
    <property type="entry name" value="PAS domain"/>
    <property type="match status" value="1"/>
</dbReference>
<gene>
    <name evidence="5" type="ORF">IX53_00790</name>
</gene>